<evidence type="ECO:0000256" key="1">
    <source>
        <dbReference type="PROSITE-ProRule" id="PRU00076"/>
    </source>
</evidence>
<dbReference type="OrthoDB" id="10045365at2759"/>
<dbReference type="AlphaFoldDB" id="A0A2G9TE45"/>
<dbReference type="PANTHER" id="PTHR47324">
    <property type="entry name" value="PROTEIN IRG-7-RELATED"/>
    <property type="match status" value="1"/>
</dbReference>
<accession>A0A2G9TE45</accession>
<organism evidence="3 4">
    <name type="scientific">Teladorsagia circumcincta</name>
    <name type="common">Brown stomach worm</name>
    <name type="synonym">Ostertagia circumcincta</name>
    <dbReference type="NCBI Taxonomy" id="45464"/>
    <lineage>
        <taxon>Eukaryota</taxon>
        <taxon>Metazoa</taxon>
        <taxon>Ecdysozoa</taxon>
        <taxon>Nematoda</taxon>
        <taxon>Chromadorea</taxon>
        <taxon>Rhabditida</taxon>
        <taxon>Rhabditina</taxon>
        <taxon>Rhabditomorpha</taxon>
        <taxon>Strongyloidea</taxon>
        <taxon>Trichostrongylidae</taxon>
        <taxon>Teladorsagia</taxon>
    </lineage>
</organism>
<gene>
    <name evidence="3" type="ORF">TELCIR_22355</name>
</gene>
<dbReference type="Proteomes" id="UP000230423">
    <property type="component" value="Unassembled WGS sequence"/>
</dbReference>
<dbReference type="CDD" id="cd00054">
    <property type="entry name" value="EGF_CA"/>
    <property type="match status" value="1"/>
</dbReference>
<keyword evidence="4" id="KW-1185">Reference proteome</keyword>
<keyword evidence="1" id="KW-1015">Disulfide bond</keyword>
<feature type="domain" description="EGF-like" evidence="2">
    <location>
        <begin position="41"/>
        <end position="75"/>
    </location>
</feature>
<comment type="caution">
    <text evidence="1">Lacks conserved residue(s) required for the propagation of feature annotation.</text>
</comment>
<feature type="disulfide bond" evidence="1">
    <location>
        <begin position="65"/>
        <end position="74"/>
    </location>
</feature>
<dbReference type="PROSITE" id="PS01186">
    <property type="entry name" value="EGF_2"/>
    <property type="match status" value="1"/>
</dbReference>
<evidence type="ECO:0000313" key="3">
    <source>
        <dbReference type="EMBL" id="PIO56246.1"/>
    </source>
</evidence>
<evidence type="ECO:0000313" key="4">
    <source>
        <dbReference type="Proteomes" id="UP000230423"/>
    </source>
</evidence>
<evidence type="ECO:0000259" key="2">
    <source>
        <dbReference type="PROSITE" id="PS50026"/>
    </source>
</evidence>
<reference evidence="3 4" key="1">
    <citation type="submission" date="2015-09" db="EMBL/GenBank/DDBJ databases">
        <title>Draft genome of the parasitic nematode Teladorsagia circumcincta isolate WARC Sus (inbred).</title>
        <authorList>
            <person name="Mitreva M."/>
        </authorList>
    </citation>
    <scope>NUCLEOTIDE SEQUENCE [LARGE SCALE GENOMIC DNA]</scope>
    <source>
        <strain evidence="3 4">S</strain>
    </source>
</reference>
<dbReference type="PANTHER" id="PTHR47324:SF2">
    <property type="entry name" value="EGF-LIKE DOMAIN-CONTAINING PROTEIN-RELATED"/>
    <property type="match status" value="1"/>
</dbReference>
<keyword evidence="1" id="KW-0245">EGF-like domain</keyword>
<feature type="non-terminal residue" evidence="3">
    <location>
        <position position="1"/>
    </location>
</feature>
<dbReference type="InterPro" id="IPR000742">
    <property type="entry name" value="EGF"/>
</dbReference>
<proteinExistence type="predicted"/>
<dbReference type="SUPFAM" id="SSF57196">
    <property type="entry name" value="EGF/Laminin"/>
    <property type="match status" value="1"/>
</dbReference>
<dbReference type="InterPro" id="IPR053295">
    <property type="entry name" value="Innate_immunity_reg"/>
</dbReference>
<dbReference type="Gene3D" id="2.10.25.10">
    <property type="entry name" value="Laminin"/>
    <property type="match status" value="1"/>
</dbReference>
<dbReference type="EMBL" id="KZ379743">
    <property type="protein sequence ID" value="PIO56246.1"/>
    <property type="molecule type" value="Genomic_DNA"/>
</dbReference>
<protein>
    <submittedName>
        <fullName evidence="3">EGF-like domain protein</fullName>
    </submittedName>
</protein>
<sequence length="88" mass="9391">PVPTTAAPSTTPSTTVNCANGGTPLYQRTVNATCFCPELFHGRECNLVNCMNGGTPLPGNLQCQCPPGYQGTNCEIGQWLLMHIPRKV</sequence>
<name>A0A2G9TE45_TELCI</name>
<dbReference type="PROSITE" id="PS00022">
    <property type="entry name" value="EGF_1"/>
    <property type="match status" value="1"/>
</dbReference>
<dbReference type="PROSITE" id="PS50026">
    <property type="entry name" value="EGF_3"/>
    <property type="match status" value="1"/>
</dbReference>